<dbReference type="Gene3D" id="1.10.150.320">
    <property type="entry name" value="Photosystem II 12 kDa extrinsic protein"/>
    <property type="match status" value="1"/>
</dbReference>
<dbReference type="EMBL" id="JMCC02000090">
    <property type="protein sequence ID" value="KIG13676.1"/>
    <property type="molecule type" value="Genomic_DNA"/>
</dbReference>
<feature type="chain" id="PRO_5002163806" evidence="1">
    <location>
        <begin position="27"/>
        <end position="136"/>
    </location>
</feature>
<dbReference type="PANTHER" id="PTHR21180">
    <property type="entry name" value="ENDONUCLEASE/EXONUCLEASE/PHOSPHATASE FAMILY DOMAIN-CONTAINING PROTEIN 1"/>
    <property type="match status" value="1"/>
</dbReference>
<evidence type="ECO:0000256" key="1">
    <source>
        <dbReference type="SAM" id="SignalP"/>
    </source>
</evidence>
<name>A0A0C2CR79_9BACT</name>
<dbReference type="AlphaFoldDB" id="A0A0C2CR79"/>
<dbReference type="SUPFAM" id="SSF47781">
    <property type="entry name" value="RuvA domain 2-like"/>
    <property type="match status" value="1"/>
</dbReference>
<feature type="domain" description="Helix-hairpin-helix DNA-binding motif class 1" evidence="2">
    <location>
        <begin position="104"/>
        <end position="123"/>
    </location>
</feature>
<dbReference type="SMART" id="SM00278">
    <property type="entry name" value="HhH1"/>
    <property type="match status" value="2"/>
</dbReference>
<sequence>MNKTIRNITTSFALVLATLVGGSALAAAPTAVELVEQTEQLQQVDQVQLDANDADRFDAAVTLEGQVNINTASAAELELLPGIGPSIAARIISYRETHKYQQRNNIMRIRGIGQKTFAKIKDYLIVEGETTLRVAG</sequence>
<dbReference type="NCBIfam" id="TIGR00426">
    <property type="entry name" value="competence protein ComEA helix-hairpin-helix repeat region"/>
    <property type="match status" value="1"/>
</dbReference>
<dbReference type="PANTHER" id="PTHR21180:SF32">
    <property type="entry name" value="ENDONUCLEASE_EXONUCLEASE_PHOSPHATASE FAMILY DOMAIN-CONTAINING PROTEIN 1"/>
    <property type="match status" value="1"/>
</dbReference>
<evidence type="ECO:0000313" key="3">
    <source>
        <dbReference type="EMBL" id="KIG13676.1"/>
    </source>
</evidence>
<dbReference type="GO" id="GO:0003677">
    <property type="term" value="F:DNA binding"/>
    <property type="evidence" value="ECO:0007669"/>
    <property type="project" value="InterPro"/>
</dbReference>
<dbReference type="GO" id="GO:0015627">
    <property type="term" value="C:type II protein secretion system complex"/>
    <property type="evidence" value="ECO:0007669"/>
    <property type="project" value="TreeGrafter"/>
</dbReference>
<dbReference type="GO" id="GO:0006281">
    <property type="term" value="P:DNA repair"/>
    <property type="evidence" value="ECO:0007669"/>
    <property type="project" value="InterPro"/>
</dbReference>
<dbReference type="InterPro" id="IPR051675">
    <property type="entry name" value="Endo/Exo/Phosphatase_dom_1"/>
</dbReference>
<comment type="caution">
    <text evidence="3">The sequence shown here is derived from an EMBL/GenBank/DDBJ whole genome shotgun (WGS) entry which is preliminary data.</text>
</comment>
<organism evidence="3 4">
    <name type="scientific">Enhygromyxa salina</name>
    <dbReference type="NCBI Taxonomy" id="215803"/>
    <lineage>
        <taxon>Bacteria</taxon>
        <taxon>Pseudomonadati</taxon>
        <taxon>Myxococcota</taxon>
        <taxon>Polyangia</taxon>
        <taxon>Nannocystales</taxon>
        <taxon>Nannocystaceae</taxon>
        <taxon>Enhygromyxa</taxon>
    </lineage>
</organism>
<evidence type="ECO:0000313" key="4">
    <source>
        <dbReference type="Proteomes" id="UP000031599"/>
    </source>
</evidence>
<keyword evidence="1" id="KW-0732">Signal</keyword>
<feature type="domain" description="Helix-hairpin-helix DNA-binding motif class 1" evidence="2">
    <location>
        <begin position="75"/>
        <end position="94"/>
    </location>
</feature>
<gene>
    <name evidence="3" type="ORF">DB30_07884</name>
</gene>
<dbReference type="InterPro" id="IPR004509">
    <property type="entry name" value="Competence_ComEA_HhH"/>
</dbReference>
<dbReference type="InterPro" id="IPR003583">
    <property type="entry name" value="Hlx-hairpin-Hlx_DNA-bd_motif"/>
</dbReference>
<feature type="signal peptide" evidence="1">
    <location>
        <begin position="1"/>
        <end position="26"/>
    </location>
</feature>
<dbReference type="GO" id="GO:0015628">
    <property type="term" value="P:protein secretion by the type II secretion system"/>
    <property type="evidence" value="ECO:0007669"/>
    <property type="project" value="TreeGrafter"/>
</dbReference>
<dbReference type="Pfam" id="PF12836">
    <property type="entry name" value="HHH_3"/>
    <property type="match status" value="1"/>
</dbReference>
<protein>
    <submittedName>
        <fullName evidence="3">Competence protein</fullName>
    </submittedName>
</protein>
<dbReference type="Proteomes" id="UP000031599">
    <property type="component" value="Unassembled WGS sequence"/>
</dbReference>
<accession>A0A0C2CR79</accession>
<reference evidence="3 4" key="1">
    <citation type="submission" date="2014-12" db="EMBL/GenBank/DDBJ databases">
        <title>Genome assembly of Enhygromyxa salina DSM 15201.</title>
        <authorList>
            <person name="Sharma G."/>
            <person name="Subramanian S."/>
        </authorList>
    </citation>
    <scope>NUCLEOTIDE SEQUENCE [LARGE SCALE GENOMIC DNA]</scope>
    <source>
        <strain evidence="3 4">DSM 15201</strain>
    </source>
</reference>
<proteinExistence type="predicted"/>
<dbReference type="InterPro" id="IPR010994">
    <property type="entry name" value="RuvA_2-like"/>
</dbReference>
<dbReference type="RefSeq" id="WP_052555329.1">
    <property type="nucleotide sequence ID" value="NZ_JMCC02000090.1"/>
</dbReference>
<evidence type="ECO:0000259" key="2">
    <source>
        <dbReference type="SMART" id="SM00278"/>
    </source>
</evidence>